<reference evidence="3" key="1">
    <citation type="submission" date="2024-04" db="EMBL/GenBank/DDBJ databases">
        <authorList>
            <person name="Shaw F."/>
            <person name="Minotto A."/>
        </authorList>
    </citation>
    <scope>NUCLEOTIDE SEQUENCE [LARGE SCALE GENOMIC DNA]</scope>
</reference>
<evidence type="ECO:0000256" key="1">
    <source>
        <dbReference type="SAM" id="MobiDB-lite"/>
    </source>
</evidence>
<dbReference type="Proteomes" id="UP001497453">
    <property type="component" value="Chromosome 4"/>
</dbReference>
<evidence type="ECO:0000313" key="3">
    <source>
        <dbReference type="Proteomes" id="UP001497453"/>
    </source>
</evidence>
<sequence length="454" mass="52288">MNSAKSLNHDILTLVIAALENKRDVVRVMKACHALEEAGRRKLLSFPITIDADNLETIHNSIITQTKNYCAHLRHLDIKEYSVSEEQIRKIAEILRHAKYLEHLNVGIQHTFMVPEFAESMSNLQNLRELQLLNPDEPLLAAVKLIKSPLVELVVVSARSELSHRTELSTLIRNFTSSLEVLRVKRVTLHDLDFQCPRLRVLYLTGLPSEFISAHKLVHAFPNLAILGLDGDGRIPETVSPDYRERNAAEPPSSPWPRLELAEGQVEYIWTLALKCPIRSLAVTWYGVGMEYEMFEDLDVTHTPTTMLLLIFPADDDQLEYFEEYFSKPPAWTETRFEIQASAFEDSDEIEDFMDRFLDMIKELHLQYIEVDFDYGEDALEDVQDWFDVQFRPKDFVRKLSQAIPCLQKAHVDFGGFAGTVWKIMESKSGRKTKLLNSLPQSDRPKTFTTDRRI</sequence>
<proteinExistence type="predicted"/>
<protein>
    <submittedName>
        <fullName evidence="2">Uncharacterized protein</fullName>
    </submittedName>
</protein>
<name>A0ABP1DIA3_9APHY</name>
<dbReference type="SUPFAM" id="SSF52047">
    <property type="entry name" value="RNI-like"/>
    <property type="match status" value="1"/>
</dbReference>
<feature type="compositionally biased region" description="Basic and acidic residues" evidence="1">
    <location>
        <begin position="443"/>
        <end position="454"/>
    </location>
</feature>
<dbReference type="InterPro" id="IPR032675">
    <property type="entry name" value="LRR_dom_sf"/>
</dbReference>
<dbReference type="Gene3D" id="3.80.10.10">
    <property type="entry name" value="Ribonuclease Inhibitor"/>
    <property type="match status" value="1"/>
</dbReference>
<organism evidence="2 3">
    <name type="scientific">Somion occarium</name>
    <dbReference type="NCBI Taxonomy" id="3059160"/>
    <lineage>
        <taxon>Eukaryota</taxon>
        <taxon>Fungi</taxon>
        <taxon>Dikarya</taxon>
        <taxon>Basidiomycota</taxon>
        <taxon>Agaricomycotina</taxon>
        <taxon>Agaricomycetes</taxon>
        <taxon>Polyporales</taxon>
        <taxon>Cerrenaceae</taxon>
        <taxon>Somion</taxon>
    </lineage>
</organism>
<accession>A0ABP1DIA3</accession>
<evidence type="ECO:0000313" key="2">
    <source>
        <dbReference type="EMBL" id="CAL1707568.1"/>
    </source>
</evidence>
<dbReference type="EMBL" id="OZ037947">
    <property type="protein sequence ID" value="CAL1707568.1"/>
    <property type="molecule type" value="Genomic_DNA"/>
</dbReference>
<feature type="region of interest" description="Disordered" evidence="1">
    <location>
        <begin position="435"/>
        <end position="454"/>
    </location>
</feature>
<keyword evidence="3" id="KW-1185">Reference proteome</keyword>
<gene>
    <name evidence="2" type="ORF">GFSPODELE1_LOCUS6435</name>
</gene>